<dbReference type="GO" id="GO:0003918">
    <property type="term" value="F:DNA topoisomerase type II (double strand cut, ATP-hydrolyzing) activity"/>
    <property type="evidence" value="ECO:0007669"/>
    <property type="project" value="TreeGrafter"/>
</dbReference>
<dbReference type="InterPro" id="IPR035516">
    <property type="entry name" value="Gyrase/topoIV_suA_C"/>
</dbReference>
<evidence type="ECO:0000256" key="1">
    <source>
        <dbReference type="SAM" id="MobiDB-lite"/>
    </source>
</evidence>
<name>A0A7C1FTR6_9CHLR</name>
<organism evidence="2">
    <name type="scientific">Caldilinea aerophila</name>
    <dbReference type="NCBI Taxonomy" id="133453"/>
    <lineage>
        <taxon>Bacteria</taxon>
        <taxon>Bacillati</taxon>
        <taxon>Chloroflexota</taxon>
        <taxon>Caldilineae</taxon>
        <taxon>Caldilineales</taxon>
        <taxon>Caldilineaceae</taxon>
        <taxon>Caldilinea</taxon>
    </lineage>
</organism>
<dbReference type="PANTHER" id="PTHR43493">
    <property type="entry name" value="DNA GYRASE/TOPOISOMERASE SUBUNIT A"/>
    <property type="match status" value="1"/>
</dbReference>
<evidence type="ECO:0000313" key="2">
    <source>
        <dbReference type="EMBL" id="HDX33100.1"/>
    </source>
</evidence>
<dbReference type="GO" id="GO:0005524">
    <property type="term" value="F:ATP binding"/>
    <property type="evidence" value="ECO:0007669"/>
    <property type="project" value="InterPro"/>
</dbReference>
<dbReference type="PANTHER" id="PTHR43493:SF5">
    <property type="entry name" value="DNA GYRASE SUBUNIT A, CHLOROPLASTIC_MITOCHONDRIAL"/>
    <property type="match status" value="1"/>
</dbReference>
<dbReference type="GO" id="GO:0009330">
    <property type="term" value="C:DNA topoisomerase type II (double strand cut, ATP-hydrolyzing) complex"/>
    <property type="evidence" value="ECO:0007669"/>
    <property type="project" value="TreeGrafter"/>
</dbReference>
<accession>A0A7C1FTR6</accession>
<proteinExistence type="predicted"/>
<feature type="region of interest" description="Disordered" evidence="1">
    <location>
        <begin position="29"/>
        <end position="49"/>
    </location>
</feature>
<dbReference type="GO" id="GO:0006265">
    <property type="term" value="P:DNA topological change"/>
    <property type="evidence" value="ECO:0007669"/>
    <property type="project" value="InterPro"/>
</dbReference>
<dbReference type="InterPro" id="IPR050220">
    <property type="entry name" value="Type_II_DNA_Topoisomerases"/>
</dbReference>
<comment type="caution">
    <text evidence="2">The sequence shown here is derived from an EMBL/GenBank/DDBJ whole genome shotgun (WGS) entry which is preliminary data.</text>
</comment>
<feature type="compositionally biased region" description="Polar residues" evidence="1">
    <location>
        <begin position="30"/>
        <end position="40"/>
    </location>
</feature>
<gene>
    <name evidence="2" type="ORF">ENQ20_16670</name>
</gene>
<dbReference type="SUPFAM" id="SSF101904">
    <property type="entry name" value="GyrA/ParC C-terminal domain-like"/>
    <property type="match status" value="1"/>
</dbReference>
<evidence type="ECO:0008006" key="3">
    <source>
        <dbReference type="Google" id="ProtNLM"/>
    </source>
</evidence>
<reference evidence="2" key="1">
    <citation type="journal article" date="2020" name="mSystems">
        <title>Genome- and Community-Level Interaction Insights into Carbon Utilization and Element Cycling Functions of Hydrothermarchaeota in Hydrothermal Sediment.</title>
        <authorList>
            <person name="Zhou Z."/>
            <person name="Liu Y."/>
            <person name="Xu W."/>
            <person name="Pan J."/>
            <person name="Luo Z.H."/>
            <person name="Li M."/>
        </authorList>
    </citation>
    <scope>NUCLEOTIDE SEQUENCE [LARGE SCALE GENOMIC DNA]</scope>
    <source>
        <strain evidence="2">SpSt-289</strain>
    </source>
</reference>
<dbReference type="EMBL" id="DSMG01000174">
    <property type="protein sequence ID" value="HDX33100.1"/>
    <property type="molecule type" value="Genomic_DNA"/>
</dbReference>
<sequence length="346" mass="36783">MERPDLSSVSPEVIAYIEALEARLAELQAMETTSSHQETLSEPDEAPTPINLITVSAGGYAKRTPRHLYSRQRRGGMGVFDLEAPAGDAPAFLAMAEAGDSLLLLTNQGRIFRVAVGEIPEREVRSKGEPLLARLPMRSDERLAVVLPDRSAESAFLVVVTERGQVRRIARQYMGASLQPGVVLLDPREGGAPAAACWSSGADDLFLVTRAGLAIRFAERLAPMRGCLGMRVDPGDRVVSVVPVKPEGGVFLLSEDGKGTIRLMSGFSANKSPGAGGKVAMKANAVVGATAVDEESDIFIISRLGKIIRFRAEEIPAKEGAVQGVHCMALRADECVALVSTAAPTI</sequence>
<protein>
    <recommendedName>
        <fullName evidence="3">DNA gyrase subunit A</fullName>
    </recommendedName>
</protein>
<dbReference type="Gene3D" id="2.120.10.90">
    <property type="entry name" value="DNA gyrase/topoisomerase IV, subunit A, C-terminal"/>
    <property type="match status" value="1"/>
</dbReference>
<dbReference type="AlphaFoldDB" id="A0A7C1FTR6"/>
<dbReference type="GO" id="GO:0003677">
    <property type="term" value="F:DNA binding"/>
    <property type="evidence" value="ECO:0007669"/>
    <property type="project" value="InterPro"/>
</dbReference>
<dbReference type="InterPro" id="IPR006691">
    <property type="entry name" value="GyrA/parC_rep"/>
</dbReference>
<dbReference type="Pfam" id="PF03989">
    <property type="entry name" value="DNA_gyraseA_C"/>
    <property type="match status" value="5"/>
</dbReference>